<reference evidence="1" key="1">
    <citation type="submission" date="2016-10" db="EMBL/GenBank/DDBJ databases">
        <authorList>
            <person name="Varghese N."/>
        </authorList>
    </citation>
    <scope>NUCLEOTIDE SEQUENCE</scope>
</reference>
<proteinExistence type="predicted"/>
<name>A0A218MM63_9VIRU</name>
<sequence>MALLDPNKKFLYFNPDTTSGEVDSALCFPVSSLIGINSGGGGTAFSGRLYFYFEGSKGTDATIVKVIKELKTLKEHHQAIINEINFGEKAFIKVYDRAELSTHPTDIFFALGTVAGSNPNITLQDTDFKVSGANLTFDSVQLTGIQTSAESFSNDDVSLMTSAAIEDKILSYGYSTTSGDMTGVTISVGSGLDISESNTTGGDYSATINLDLTEVGVSGSANQILTDDGDGTVTSEANLTWDNESLTIQSSDTNDPLVKIKSTGGAAHIGGALQFITDEGAAGASGDILGRIEFVGDNADQDTPQQTYAKIFGKVDVATDGEESGILELQVANHDDDLGTGLTLTGGSQNDEIDVTIGLGTDSVTTVAGTLTMGSTAAMTNAGQLSVAAQPNITTMTGVFTGSANQLLTDDGDGTVTSESDVTYDAGAFSITSATGGRPSINLTATNTAASKSANLNFIKDAADTEDDELLGVIAFMGEDEGNNNTTFANIQAAITESDETDEAGQLTIQVATSDGTTSTSRNALFATGSPSADDVDVTIGHGSTSVVTVPGDLSITTRLVLDSVSLTNVQTSSESFSDSDNVIMTAAAIDDRINAASGGVTADPFSTTLIKILPHQFMINDDVGRPAMIEDDTSNILGVRCVSTTDEMYAFQKIPTGYKVTHVRVNASASTSSAVTVRSFNYQTGRDDAVSSTSGDLNANIDVTDIPASATQDLVIKVSPASASTVIYGATVTIATI</sequence>
<evidence type="ECO:0000313" key="1">
    <source>
        <dbReference type="EMBL" id="ASF00377.1"/>
    </source>
</evidence>
<dbReference type="EMBL" id="KY052831">
    <property type="protein sequence ID" value="ASF00377.1"/>
    <property type="molecule type" value="Genomic_DNA"/>
</dbReference>
<accession>A0A218MM63</accession>
<protein>
    <submittedName>
        <fullName evidence="1">Uncharacterized protein</fullName>
    </submittedName>
</protein>
<reference evidence="1" key="2">
    <citation type="journal article" date="2017" name="Nat. Commun.">
        <title>Single-virus genomics reveals hidden cosmopolitan and abundant viruses.</title>
        <authorList>
            <person name="Martinez-Hernandez F."/>
            <person name="Fornas O."/>
            <person name="Lluesma Gomez M."/>
            <person name="Bolduc B."/>
            <person name="de la Cruz Pena M.J."/>
            <person name="Martinez J.M."/>
            <person name="Anton J."/>
            <person name="Gasol J.M."/>
            <person name="Rosselli R."/>
            <person name="Rodriguez-Valera F."/>
            <person name="Sullivan M.B."/>
            <person name="Acinas S.G."/>
            <person name="Martinez-Garcia M."/>
        </authorList>
    </citation>
    <scope>NUCLEOTIDE SEQUENCE</scope>
</reference>
<organism evidence="1">
    <name type="scientific">uncultured virus</name>
    <dbReference type="NCBI Taxonomy" id="340016"/>
    <lineage>
        <taxon>Viruses</taxon>
        <taxon>environmental samples</taxon>
    </lineage>
</organism>